<dbReference type="AlphaFoldDB" id="A0AA43W0R0"/>
<proteinExistence type="predicted"/>
<comment type="caution">
    <text evidence="1">The sequence shown here is derived from an EMBL/GenBank/DDBJ whole genome shotgun (WGS) entry which is preliminary data.</text>
</comment>
<accession>A0AA43W0R0</accession>
<protein>
    <recommendedName>
        <fullName evidence="3">Fimbrillin family protein</fullName>
    </recommendedName>
</protein>
<dbReference type="Proteomes" id="UP000448908">
    <property type="component" value="Unassembled WGS sequence"/>
</dbReference>
<organism evidence="1 2">
    <name type="scientific">Parabacteroides merdae</name>
    <dbReference type="NCBI Taxonomy" id="46503"/>
    <lineage>
        <taxon>Bacteria</taxon>
        <taxon>Pseudomonadati</taxon>
        <taxon>Bacteroidota</taxon>
        <taxon>Bacteroidia</taxon>
        <taxon>Bacteroidales</taxon>
        <taxon>Tannerellaceae</taxon>
        <taxon>Parabacteroides</taxon>
    </lineage>
</organism>
<evidence type="ECO:0000313" key="1">
    <source>
        <dbReference type="EMBL" id="MTU68040.1"/>
    </source>
</evidence>
<evidence type="ECO:0000313" key="2">
    <source>
        <dbReference type="Proteomes" id="UP000448908"/>
    </source>
</evidence>
<name>A0AA43W0R0_9BACT</name>
<evidence type="ECO:0008006" key="3">
    <source>
        <dbReference type="Google" id="ProtNLM"/>
    </source>
</evidence>
<dbReference type="RefSeq" id="WP_164728056.1">
    <property type="nucleotide sequence ID" value="NZ_WNCS01000010.1"/>
</dbReference>
<reference evidence="1 2" key="1">
    <citation type="journal article" date="2019" name="Nat. Med.">
        <title>A library of human gut bacterial isolates paired with longitudinal multiomics data enables mechanistic microbiome research.</title>
        <authorList>
            <person name="Poyet M."/>
            <person name="Groussin M."/>
            <person name="Gibbons S.M."/>
            <person name="Avila-Pacheco J."/>
            <person name="Jiang X."/>
            <person name="Kearney S.M."/>
            <person name="Perrotta A.R."/>
            <person name="Berdy B."/>
            <person name="Zhao S."/>
            <person name="Lieberman T.D."/>
            <person name="Swanson P.K."/>
            <person name="Smith M."/>
            <person name="Roesemann S."/>
            <person name="Alexander J.E."/>
            <person name="Rich S.A."/>
            <person name="Livny J."/>
            <person name="Vlamakis H."/>
            <person name="Clish C."/>
            <person name="Bullock K."/>
            <person name="Deik A."/>
            <person name="Scott J."/>
            <person name="Pierce K.A."/>
            <person name="Xavier R.J."/>
            <person name="Alm E.J."/>
        </authorList>
    </citation>
    <scope>NUCLEOTIDE SEQUENCE [LARGE SCALE GENOMIC DNA]</scope>
    <source>
        <strain evidence="1 2">BIOML-A16</strain>
    </source>
</reference>
<sequence>MKRIDYIIKVMSATFFIGVLPSSCIYDDGSDSGPATIRVNTLAVDGTRSSEGGDNTFMVLFWQQPTHLASVSGEASPWQAPYLAGHAPQPVSFYKSSVFDTRFPYPVPEDTYIHATGYAPGNVLKPDAEYGYRRLTAAVGDTEKGRYDFLGCDFWEGVFKGSLKDPFAQDKNKLYFRHLAAKLVFYADRDRETMENKQYVRNVQVKRLQMSIDGGSTWTPMYTPHTFEWKNLAETDFTESYKKTIAAVRLIEGNESAARTGPKAGYKVVAAEEFAGEDSDYVLQRNATDRVPIDGMDIDSCYVCNLIDEDGSVKKGNPIQLKMDISAEMSFDPNFPMNDGSGSITDDLTFTREWKGVTLDAIYGVTIGSNGEVQTMDTAIDEFKPGNEYRIYIHFHRTGVNLVARELPWNYGGIHYITIPGGDKPTDDKTKE</sequence>
<dbReference type="EMBL" id="WNDA01000003">
    <property type="protein sequence ID" value="MTU68040.1"/>
    <property type="molecule type" value="Genomic_DNA"/>
</dbReference>
<gene>
    <name evidence="1" type="ORF">GMD92_02825</name>
</gene>